<evidence type="ECO:0000256" key="1">
    <source>
        <dbReference type="SAM" id="MobiDB-lite"/>
    </source>
</evidence>
<keyword evidence="3" id="KW-1185">Reference proteome</keyword>
<organism evidence="2 3">
    <name type="scientific">Rhipicephalus microplus</name>
    <name type="common">Cattle tick</name>
    <name type="synonym">Boophilus microplus</name>
    <dbReference type="NCBI Taxonomy" id="6941"/>
    <lineage>
        <taxon>Eukaryota</taxon>
        <taxon>Metazoa</taxon>
        <taxon>Ecdysozoa</taxon>
        <taxon>Arthropoda</taxon>
        <taxon>Chelicerata</taxon>
        <taxon>Arachnida</taxon>
        <taxon>Acari</taxon>
        <taxon>Parasitiformes</taxon>
        <taxon>Ixodida</taxon>
        <taxon>Ixodoidea</taxon>
        <taxon>Ixodidae</taxon>
        <taxon>Rhipicephalinae</taxon>
        <taxon>Rhipicephalus</taxon>
        <taxon>Boophilus</taxon>
    </lineage>
</organism>
<feature type="compositionally biased region" description="Basic and acidic residues" evidence="1">
    <location>
        <begin position="193"/>
        <end position="208"/>
    </location>
</feature>
<name>A0A9J6DKP0_RHIMP</name>
<accession>A0A9J6DKP0</accession>
<gene>
    <name evidence="2" type="ORF">HPB51_005002</name>
</gene>
<evidence type="ECO:0000313" key="3">
    <source>
        <dbReference type="Proteomes" id="UP000821866"/>
    </source>
</evidence>
<comment type="caution">
    <text evidence="2">The sequence shown here is derived from an EMBL/GenBank/DDBJ whole genome shotgun (WGS) entry which is preliminary data.</text>
</comment>
<dbReference type="AlphaFoldDB" id="A0A9J6DKP0"/>
<protein>
    <submittedName>
        <fullName evidence="2">Uncharacterized protein</fullName>
    </submittedName>
</protein>
<dbReference type="EMBL" id="JABSTU010000008">
    <property type="protein sequence ID" value="KAH8022765.1"/>
    <property type="molecule type" value="Genomic_DNA"/>
</dbReference>
<reference evidence="2" key="2">
    <citation type="submission" date="2021-09" db="EMBL/GenBank/DDBJ databases">
        <authorList>
            <person name="Jia N."/>
            <person name="Wang J."/>
            <person name="Shi W."/>
            <person name="Du L."/>
            <person name="Sun Y."/>
            <person name="Zhan W."/>
            <person name="Jiang J."/>
            <person name="Wang Q."/>
            <person name="Zhang B."/>
            <person name="Ji P."/>
            <person name="Sakyi L.B."/>
            <person name="Cui X."/>
            <person name="Yuan T."/>
            <person name="Jiang B."/>
            <person name="Yang W."/>
            <person name="Lam T.T.-Y."/>
            <person name="Chang Q."/>
            <person name="Ding S."/>
            <person name="Wang X."/>
            <person name="Zhu J."/>
            <person name="Ruan X."/>
            <person name="Zhao L."/>
            <person name="Wei J."/>
            <person name="Que T."/>
            <person name="Du C."/>
            <person name="Cheng J."/>
            <person name="Dai P."/>
            <person name="Han X."/>
            <person name="Huang E."/>
            <person name="Gao Y."/>
            <person name="Liu J."/>
            <person name="Shao H."/>
            <person name="Ye R."/>
            <person name="Li L."/>
            <person name="Wei W."/>
            <person name="Wang X."/>
            <person name="Wang C."/>
            <person name="Huo Q."/>
            <person name="Li W."/>
            <person name="Guo W."/>
            <person name="Chen H."/>
            <person name="Chen S."/>
            <person name="Zhou L."/>
            <person name="Zhou L."/>
            <person name="Ni X."/>
            <person name="Tian J."/>
            <person name="Zhou Y."/>
            <person name="Sheng Y."/>
            <person name="Liu T."/>
            <person name="Pan Y."/>
            <person name="Xia L."/>
            <person name="Li J."/>
            <person name="Zhao F."/>
            <person name="Cao W."/>
        </authorList>
    </citation>
    <scope>NUCLEOTIDE SEQUENCE</scope>
    <source>
        <strain evidence="2">Rmic-2018</strain>
        <tissue evidence="2">Larvae</tissue>
    </source>
</reference>
<proteinExistence type="predicted"/>
<reference evidence="2" key="1">
    <citation type="journal article" date="2020" name="Cell">
        <title>Large-Scale Comparative Analyses of Tick Genomes Elucidate Their Genetic Diversity and Vector Capacities.</title>
        <authorList>
            <consortium name="Tick Genome and Microbiome Consortium (TIGMIC)"/>
            <person name="Jia N."/>
            <person name="Wang J."/>
            <person name="Shi W."/>
            <person name="Du L."/>
            <person name="Sun Y."/>
            <person name="Zhan W."/>
            <person name="Jiang J.F."/>
            <person name="Wang Q."/>
            <person name="Zhang B."/>
            <person name="Ji P."/>
            <person name="Bell-Sakyi L."/>
            <person name="Cui X.M."/>
            <person name="Yuan T.T."/>
            <person name="Jiang B.G."/>
            <person name="Yang W.F."/>
            <person name="Lam T.T."/>
            <person name="Chang Q.C."/>
            <person name="Ding S.J."/>
            <person name="Wang X.J."/>
            <person name="Zhu J.G."/>
            <person name="Ruan X.D."/>
            <person name="Zhao L."/>
            <person name="Wei J.T."/>
            <person name="Ye R.Z."/>
            <person name="Que T.C."/>
            <person name="Du C.H."/>
            <person name="Zhou Y.H."/>
            <person name="Cheng J.X."/>
            <person name="Dai P.F."/>
            <person name="Guo W.B."/>
            <person name="Han X.H."/>
            <person name="Huang E.J."/>
            <person name="Li L.F."/>
            <person name="Wei W."/>
            <person name="Gao Y.C."/>
            <person name="Liu J.Z."/>
            <person name="Shao H.Z."/>
            <person name="Wang X."/>
            <person name="Wang C.C."/>
            <person name="Yang T.C."/>
            <person name="Huo Q.B."/>
            <person name="Li W."/>
            <person name="Chen H.Y."/>
            <person name="Chen S.E."/>
            <person name="Zhou L.G."/>
            <person name="Ni X.B."/>
            <person name="Tian J.H."/>
            <person name="Sheng Y."/>
            <person name="Liu T."/>
            <person name="Pan Y.S."/>
            <person name="Xia L.Y."/>
            <person name="Li J."/>
            <person name="Zhao F."/>
            <person name="Cao W.C."/>
        </authorList>
    </citation>
    <scope>NUCLEOTIDE SEQUENCE</scope>
    <source>
        <strain evidence="2">Rmic-2018</strain>
    </source>
</reference>
<feature type="region of interest" description="Disordered" evidence="1">
    <location>
        <begin position="182"/>
        <end position="229"/>
    </location>
</feature>
<dbReference type="Proteomes" id="UP000821866">
    <property type="component" value="Chromosome 6"/>
</dbReference>
<evidence type="ECO:0000313" key="2">
    <source>
        <dbReference type="EMBL" id="KAH8022765.1"/>
    </source>
</evidence>
<sequence>MPNESVMMYVEDMTGLFRRADLDMAEEKKVRHLTRGVKEQLFAGLVPCLAKTLAEFSTEAPNMEEVLCSALLCTTDKASVELTFTPGTNLFQSALPGKNKRQKRAVSLVHISHVSEQGLVIGARGLTTLVNMCARPLTRALSPPDRKFCSFAIEIEMPNRARKSAHFTNLASDGKNVLCTPKSNCSQRRLHRQSREGQETGSRRDAAARHKSGLGSQQLLPVARRDQSALNHRNCQRRYLQISAEEHNGFRDEAAMHHTKDHGAVGIS</sequence>